<evidence type="ECO:0000313" key="2">
    <source>
        <dbReference type="EMBL" id="EIF00938.1"/>
    </source>
</evidence>
<dbReference type="Pfam" id="PF02627">
    <property type="entry name" value="CMD"/>
    <property type="match status" value="1"/>
</dbReference>
<dbReference type="STRING" id="928724.SacglDRAFT_04103"/>
<accession>I1D7L3</accession>
<organism evidence="2 3">
    <name type="scientific">Saccharomonospora glauca K62</name>
    <dbReference type="NCBI Taxonomy" id="928724"/>
    <lineage>
        <taxon>Bacteria</taxon>
        <taxon>Bacillati</taxon>
        <taxon>Actinomycetota</taxon>
        <taxon>Actinomycetes</taxon>
        <taxon>Pseudonocardiales</taxon>
        <taxon>Pseudonocardiaceae</taxon>
        <taxon>Saccharomonospora</taxon>
    </lineage>
</organism>
<evidence type="ECO:0000259" key="1">
    <source>
        <dbReference type="Pfam" id="PF02627"/>
    </source>
</evidence>
<sequence length="182" mass="20677">MSGAGPRIGPGGRRDLGLVTWAFTRLAGRVAGTEPPALFTVLGRARGLFRGWLHFAARLMPGGRLPRRDSELVILRVATLAHSDYELAHHRRLARRVGVSEAELERVAEGPEAPGWSERERLLLRATDELCELHDVTDETWAELSRQLDERRLIELLLLVGHYRMLATTLRALRIRPDRRRR</sequence>
<reference evidence="2 3" key="1">
    <citation type="submission" date="2011-09" db="EMBL/GenBank/DDBJ databases">
        <authorList>
            <consortium name="US DOE Joint Genome Institute (JGI-PGF)"/>
            <person name="Lucas S."/>
            <person name="Han J."/>
            <person name="Lapidus A."/>
            <person name="Cheng J.-F."/>
            <person name="Goodwin L."/>
            <person name="Pitluck S."/>
            <person name="Peters L."/>
            <person name="Land M.L."/>
            <person name="Hauser L."/>
            <person name="Brambilla E."/>
            <person name="Klenk H.-P."/>
            <person name="Woyke T.J."/>
        </authorList>
    </citation>
    <scope>NUCLEOTIDE SEQUENCE [LARGE SCALE GENOMIC DNA]</scope>
    <source>
        <strain evidence="2 3">K62</strain>
    </source>
</reference>
<dbReference type="OrthoDB" id="4704294at2"/>
<dbReference type="InterPro" id="IPR003779">
    <property type="entry name" value="CMD-like"/>
</dbReference>
<gene>
    <name evidence="2" type="ORF">SacglDRAFT_04103</name>
</gene>
<dbReference type="EMBL" id="CM001484">
    <property type="protein sequence ID" value="EIF00938.1"/>
    <property type="molecule type" value="Genomic_DNA"/>
</dbReference>
<dbReference type="RefSeq" id="WP_005466791.1">
    <property type="nucleotide sequence ID" value="NZ_CM001484.1"/>
</dbReference>
<dbReference type="Proteomes" id="UP000005087">
    <property type="component" value="Chromosome"/>
</dbReference>
<reference evidence="3" key="2">
    <citation type="submission" date="2012-01" db="EMBL/GenBank/DDBJ databases">
        <title>Noncontiguous Finished sequence of chromosome of Saccharomonospora glauca K62.</title>
        <authorList>
            <consortium name="US DOE Joint Genome Institute"/>
            <person name="Lucas S."/>
            <person name="Han J."/>
            <person name="Lapidus A."/>
            <person name="Cheng J.-F."/>
            <person name="Goodwin L."/>
            <person name="Pitluck S."/>
            <person name="Peters L."/>
            <person name="Mikhailova N."/>
            <person name="Held B."/>
            <person name="Detter J.C."/>
            <person name="Han C."/>
            <person name="Tapia R."/>
            <person name="Land M."/>
            <person name="Hauser L."/>
            <person name="Kyrpides N."/>
            <person name="Ivanova N."/>
            <person name="Pagani I."/>
            <person name="Brambilla E.-M."/>
            <person name="Klenk H.-P."/>
            <person name="Woyke T."/>
        </authorList>
    </citation>
    <scope>NUCLEOTIDE SEQUENCE [LARGE SCALE GENOMIC DNA]</scope>
    <source>
        <strain evidence="3">K62</strain>
    </source>
</reference>
<dbReference type="AlphaFoldDB" id="I1D7L3"/>
<keyword evidence="3" id="KW-1185">Reference proteome</keyword>
<feature type="domain" description="Carboxymuconolactone decarboxylase-like" evidence="1">
    <location>
        <begin position="48"/>
        <end position="129"/>
    </location>
</feature>
<evidence type="ECO:0000313" key="3">
    <source>
        <dbReference type="Proteomes" id="UP000005087"/>
    </source>
</evidence>
<dbReference type="eggNOG" id="COG2128">
    <property type="taxonomic scope" value="Bacteria"/>
</dbReference>
<dbReference type="GO" id="GO:0051920">
    <property type="term" value="F:peroxiredoxin activity"/>
    <property type="evidence" value="ECO:0007669"/>
    <property type="project" value="InterPro"/>
</dbReference>
<dbReference type="Gene3D" id="1.20.1290.10">
    <property type="entry name" value="AhpD-like"/>
    <property type="match status" value="1"/>
</dbReference>
<dbReference type="SUPFAM" id="SSF69118">
    <property type="entry name" value="AhpD-like"/>
    <property type="match status" value="1"/>
</dbReference>
<protein>
    <recommendedName>
        <fullName evidence="1">Carboxymuconolactone decarboxylase-like domain-containing protein</fullName>
    </recommendedName>
</protein>
<dbReference type="PANTHER" id="PTHR34846:SF5">
    <property type="entry name" value="CARBOXYMUCONOLACTONE DECARBOXYLASE-LIKE DOMAIN-CONTAINING PROTEIN"/>
    <property type="match status" value="1"/>
</dbReference>
<dbReference type="InterPro" id="IPR029032">
    <property type="entry name" value="AhpD-like"/>
</dbReference>
<dbReference type="HOGENOM" id="CLU_082760_2_1_11"/>
<name>I1D7L3_9PSEU</name>
<proteinExistence type="predicted"/>
<dbReference type="PANTHER" id="PTHR34846">
    <property type="entry name" value="4-CARBOXYMUCONOLACTONE DECARBOXYLASE FAMILY PROTEIN (AFU_ORTHOLOGUE AFUA_6G11590)"/>
    <property type="match status" value="1"/>
</dbReference>